<dbReference type="InterPro" id="IPR013024">
    <property type="entry name" value="GGCT-like"/>
</dbReference>
<protein>
    <recommendedName>
        <fullName evidence="1">Gamma-glutamylcyclotransferase AIG2-like domain-containing protein</fullName>
    </recommendedName>
</protein>
<dbReference type="AlphaFoldDB" id="A0A644X491"/>
<name>A0A644X491_9ZZZZ</name>
<evidence type="ECO:0000259" key="1">
    <source>
        <dbReference type="Pfam" id="PF06094"/>
    </source>
</evidence>
<dbReference type="SUPFAM" id="SSF110857">
    <property type="entry name" value="Gamma-glutamyl cyclotransferase-like"/>
    <property type="match status" value="1"/>
</dbReference>
<accession>A0A644X491</accession>
<evidence type="ECO:0000313" key="2">
    <source>
        <dbReference type="EMBL" id="MPM10618.1"/>
    </source>
</evidence>
<proteinExistence type="predicted"/>
<dbReference type="InterPro" id="IPR009288">
    <property type="entry name" value="AIG2-like_dom"/>
</dbReference>
<sequence>MNECERLWVYGSLLSGFFNHVKVLEGRVVSLHPARVKGRLFHQLHKGYPALLSGSDWVYGELLQIRDFSSVLPLVDELEGYAAGGADNEYDRRMSQVFYQQDGAWLAVGAYVYWYARRDLGTKENPALYLPGGDWKGYMRG</sequence>
<feature type="domain" description="Gamma-glutamylcyclotransferase AIG2-like" evidence="1">
    <location>
        <begin position="8"/>
        <end position="136"/>
    </location>
</feature>
<dbReference type="EMBL" id="VSSQ01001718">
    <property type="protein sequence ID" value="MPM10618.1"/>
    <property type="molecule type" value="Genomic_DNA"/>
</dbReference>
<gene>
    <name evidence="2" type="ORF">SDC9_56950</name>
</gene>
<dbReference type="InterPro" id="IPR036568">
    <property type="entry name" value="GGCT-like_sf"/>
</dbReference>
<reference evidence="2" key="1">
    <citation type="submission" date="2019-08" db="EMBL/GenBank/DDBJ databases">
        <authorList>
            <person name="Kucharzyk K."/>
            <person name="Murdoch R.W."/>
            <person name="Higgins S."/>
            <person name="Loffler F."/>
        </authorList>
    </citation>
    <scope>NUCLEOTIDE SEQUENCE</scope>
</reference>
<organism evidence="2">
    <name type="scientific">bioreactor metagenome</name>
    <dbReference type="NCBI Taxonomy" id="1076179"/>
    <lineage>
        <taxon>unclassified sequences</taxon>
        <taxon>metagenomes</taxon>
        <taxon>ecological metagenomes</taxon>
    </lineage>
</organism>
<dbReference type="Pfam" id="PF06094">
    <property type="entry name" value="GGACT"/>
    <property type="match status" value="1"/>
</dbReference>
<dbReference type="CDD" id="cd06661">
    <property type="entry name" value="GGCT_like"/>
    <property type="match status" value="1"/>
</dbReference>
<dbReference type="Gene3D" id="3.10.490.10">
    <property type="entry name" value="Gamma-glutamyl cyclotransferase-like"/>
    <property type="match status" value="1"/>
</dbReference>
<comment type="caution">
    <text evidence="2">The sequence shown here is derived from an EMBL/GenBank/DDBJ whole genome shotgun (WGS) entry which is preliminary data.</text>
</comment>